<comment type="caution">
    <text evidence="1">The sequence shown here is derived from an EMBL/GenBank/DDBJ whole genome shotgun (WGS) entry which is preliminary data.</text>
</comment>
<evidence type="ECO:0000313" key="1">
    <source>
        <dbReference type="EMBL" id="RSX49214.1"/>
    </source>
</evidence>
<protein>
    <submittedName>
        <fullName evidence="1">Uncharacterized protein</fullName>
    </submittedName>
</protein>
<organism evidence="1 2">
    <name type="scientific">Bifidobacterium castoris</name>
    <dbReference type="NCBI Taxonomy" id="2306972"/>
    <lineage>
        <taxon>Bacteria</taxon>
        <taxon>Bacillati</taxon>
        <taxon>Actinomycetota</taxon>
        <taxon>Actinomycetes</taxon>
        <taxon>Bifidobacteriales</taxon>
        <taxon>Bifidobacteriaceae</taxon>
        <taxon>Bifidobacterium</taxon>
    </lineage>
</organism>
<dbReference type="EMBL" id="QXGI01000002">
    <property type="protein sequence ID" value="RSX49214.1"/>
    <property type="molecule type" value="Genomic_DNA"/>
</dbReference>
<name>A0A430F8Q7_9BIFI</name>
<gene>
    <name evidence="1" type="ORF">D2E22_0634</name>
</gene>
<dbReference type="Proteomes" id="UP000288052">
    <property type="component" value="Unassembled WGS sequence"/>
</dbReference>
<evidence type="ECO:0000313" key="2">
    <source>
        <dbReference type="Proteomes" id="UP000288052"/>
    </source>
</evidence>
<keyword evidence="2" id="KW-1185">Reference proteome</keyword>
<dbReference type="AlphaFoldDB" id="A0A430F8Q7"/>
<reference evidence="1 2" key="1">
    <citation type="submission" date="2018-09" db="EMBL/GenBank/DDBJ databases">
        <title>Characterization of the phylogenetic diversity of five novel species belonging to the genus Bifidobacterium.</title>
        <authorList>
            <person name="Lugli G.A."/>
            <person name="Duranti S."/>
            <person name="Milani C."/>
        </authorList>
    </citation>
    <scope>NUCLEOTIDE SEQUENCE [LARGE SCALE GENOMIC DNA]</scope>
    <source>
        <strain evidence="1 2">2020B</strain>
    </source>
</reference>
<proteinExistence type="predicted"/>
<accession>A0A430F8Q7</accession>
<sequence length="32" mass="3570">MLRNRRTGVIIVSIEPVRYNTVDPVPGFGPTD</sequence>